<name>A0A6M3LZX8_9ZZZZ</name>
<reference evidence="2" key="1">
    <citation type="submission" date="2020-03" db="EMBL/GenBank/DDBJ databases">
        <title>The deep terrestrial virosphere.</title>
        <authorList>
            <person name="Holmfeldt K."/>
            <person name="Nilsson E."/>
            <person name="Simone D."/>
            <person name="Lopez-Fernandez M."/>
            <person name="Wu X."/>
            <person name="de Brujin I."/>
            <person name="Lundin D."/>
            <person name="Andersson A."/>
            <person name="Bertilsson S."/>
            <person name="Dopson M."/>
        </authorList>
    </citation>
    <scope>NUCLEOTIDE SEQUENCE</scope>
    <source>
        <strain evidence="2">MM171A00153</strain>
        <strain evidence="3">MM171B00165</strain>
    </source>
</reference>
<dbReference type="Gene3D" id="3.40.80.10">
    <property type="entry name" value="Peptidoglycan recognition protein-like"/>
    <property type="match status" value="1"/>
</dbReference>
<dbReference type="Pfam" id="PF01510">
    <property type="entry name" value="Amidase_2"/>
    <property type="match status" value="1"/>
</dbReference>
<evidence type="ECO:0000313" key="3">
    <source>
        <dbReference type="EMBL" id="QJB04869.1"/>
    </source>
</evidence>
<feature type="domain" description="N-acetylmuramoyl-L-alanine amidase" evidence="1">
    <location>
        <begin position="27"/>
        <end position="156"/>
    </location>
</feature>
<evidence type="ECO:0000313" key="2">
    <source>
        <dbReference type="EMBL" id="QJB01001.1"/>
    </source>
</evidence>
<dbReference type="CDD" id="cd06583">
    <property type="entry name" value="PGRP"/>
    <property type="match status" value="1"/>
</dbReference>
<dbReference type="InterPro" id="IPR036505">
    <property type="entry name" value="Amidase/PGRP_sf"/>
</dbReference>
<dbReference type="EMBL" id="MT143891">
    <property type="protein sequence ID" value="QJB04869.1"/>
    <property type="molecule type" value="Genomic_DNA"/>
</dbReference>
<organism evidence="2">
    <name type="scientific">viral metagenome</name>
    <dbReference type="NCBI Taxonomy" id="1070528"/>
    <lineage>
        <taxon>unclassified sequences</taxon>
        <taxon>metagenomes</taxon>
        <taxon>organismal metagenomes</taxon>
    </lineage>
</organism>
<gene>
    <name evidence="2" type="ORF">MM171A00153_0020</name>
    <name evidence="3" type="ORF">MM171B00165_0045</name>
</gene>
<dbReference type="InterPro" id="IPR002502">
    <property type="entry name" value="Amidase_domain"/>
</dbReference>
<proteinExistence type="predicted"/>
<protein>
    <submittedName>
        <fullName evidence="2">Putative N-acetylmuramoyl-L-alanine amidase</fullName>
    </submittedName>
</protein>
<dbReference type="EMBL" id="MT143704">
    <property type="protein sequence ID" value="QJB01001.1"/>
    <property type="molecule type" value="Genomic_DNA"/>
</dbReference>
<sequence>MTDPYPCQQIVDDLRRRRPWKRRSVSKIVRVVVHRCDINVASKGRMGNDPYSCSAWFAGPDMRWPGHPYHFDVDPMGKVWQTNDLDRLCWGAKFWNAGALHIRVEGDFRVVPCPPVQRAAVAMLCCDLLGNLGLGPSAVVGHSELSPHGYKRCPGDAFEVQELRKLVLMSMAGSVAGVPWRPRHEAWWR</sequence>
<dbReference type="GO" id="GO:0008745">
    <property type="term" value="F:N-acetylmuramoyl-L-alanine amidase activity"/>
    <property type="evidence" value="ECO:0007669"/>
    <property type="project" value="InterPro"/>
</dbReference>
<dbReference type="AlphaFoldDB" id="A0A6M3LZX8"/>
<dbReference type="GO" id="GO:0009253">
    <property type="term" value="P:peptidoglycan catabolic process"/>
    <property type="evidence" value="ECO:0007669"/>
    <property type="project" value="InterPro"/>
</dbReference>
<accession>A0A6M3LZX8</accession>
<dbReference type="SUPFAM" id="SSF55846">
    <property type="entry name" value="N-acetylmuramoyl-L-alanine amidase-like"/>
    <property type="match status" value="1"/>
</dbReference>
<evidence type="ECO:0000259" key="1">
    <source>
        <dbReference type="Pfam" id="PF01510"/>
    </source>
</evidence>